<dbReference type="InterPro" id="IPR016024">
    <property type="entry name" value="ARM-type_fold"/>
</dbReference>
<dbReference type="Gramene" id="PNW71688">
    <property type="protein sequence ID" value="PNW71688"/>
    <property type="gene ID" value="CHLRE_16g664750v5"/>
</dbReference>
<dbReference type="OrthoDB" id="5559898at2759"/>
<dbReference type="PANTHER" id="PTHR15651:SF7">
    <property type="entry name" value="ARMADILLO REPEAT-CONTAINING PROTEIN 8"/>
    <property type="match status" value="1"/>
</dbReference>
<keyword evidence="3" id="KW-0963">Cytoplasm</keyword>
<feature type="region of interest" description="Disordered" evidence="8">
    <location>
        <begin position="697"/>
        <end position="749"/>
    </location>
</feature>
<dbReference type="InterPro" id="IPR000225">
    <property type="entry name" value="Armadillo"/>
</dbReference>
<dbReference type="KEGG" id="cre:CHLRE_16g664750v5"/>
<dbReference type="Proteomes" id="UP000006906">
    <property type="component" value="Chromosome 16"/>
</dbReference>
<dbReference type="ExpressionAtlas" id="A0A2K3CTT0">
    <property type="expression patterns" value="baseline"/>
</dbReference>
<keyword evidence="4" id="KW-0677">Repeat</keyword>
<name>A0A2K3CTT0_CHLRE</name>
<dbReference type="GO" id="GO:0043161">
    <property type="term" value="P:proteasome-mediated ubiquitin-dependent protein catabolic process"/>
    <property type="evidence" value="ECO:0000318"/>
    <property type="project" value="GO_Central"/>
</dbReference>
<dbReference type="SMART" id="SM00185">
    <property type="entry name" value="ARM"/>
    <property type="match status" value="8"/>
</dbReference>
<keyword evidence="5" id="KW-0539">Nucleus</keyword>
<protein>
    <submittedName>
        <fullName evidence="9">Uncharacterized protein</fullName>
    </submittedName>
</protein>
<dbReference type="GeneID" id="5726993"/>
<dbReference type="InterPro" id="IPR038739">
    <property type="entry name" value="ARMC8/Vid28"/>
</dbReference>
<gene>
    <name evidence="9" type="ORF">CHLRE_16g664750v5</name>
</gene>
<dbReference type="InterPro" id="IPR011989">
    <property type="entry name" value="ARM-like"/>
</dbReference>
<evidence type="ECO:0000256" key="1">
    <source>
        <dbReference type="ARBA" id="ARBA00004123"/>
    </source>
</evidence>
<dbReference type="PROSITE" id="PS50176">
    <property type="entry name" value="ARM_REPEAT"/>
    <property type="match status" value="1"/>
</dbReference>
<organism evidence="9 10">
    <name type="scientific">Chlamydomonas reinhardtii</name>
    <name type="common">Chlamydomonas smithii</name>
    <dbReference type="NCBI Taxonomy" id="3055"/>
    <lineage>
        <taxon>Eukaryota</taxon>
        <taxon>Viridiplantae</taxon>
        <taxon>Chlorophyta</taxon>
        <taxon>core chlorophytes</taxon>
        <taxon>Chlorophyceae</taxon>
        <taxon>CS clade</taxon>
        <taxon>Chlamydomonadales</taxon>
        <taxon>Chlamydomonadaceae</taxon>
        <taxon>Chlamydomonas</taxon>
    </lineage>
</organism>
<keyword evidence="10" id="KW-1185">Reference proteome</keyword>
<dbReference type="STRING" id="3055.A0A2K3CTT0"/>
<feature type="repeat" description="ARM" evidence="7">
    <location>
        <begin position="501"/>
        <end position="543"/>
    </location>
</feature>
<dbReference type="Gene3D" id="1.25.10.10">
    <property type="entry name" value="Leucine-rich Repeat Variant"/>
    <property type="match status" value="4"/>
</dbReference>
<evidence type="ECO:0000256" key="6">
    <source>
        <dbReference type="PROSITE-ProRule" id="PRU00103"/>
    </source>
</evidence>
<feature type="repeat" description="HEAT" evidence="6">
    <location>
        <begin position="502"/>
        <end position="538"/>
    </location>
</feature>
<feature type="compositionally biased region" description="Low complexity" evidence="8">
    <location>
        <begin position="646"/>
        <end position="660"/>
    </location>
</feature>
<evidence type="ECO:0000256" key="8">
    <source>
        <dbReference type="SAM" id="MobiDB-lite"/>
    </source>
</evidence>
<dbReference type="EMBL" id="CM008977">
    <property type="protein sequence ID" value="PNW71688.1"/>
    <property type="molecule type" value="Genomic_DNA"/>
</dbReference>
<dbReference type="RefSeq" id="XP_042915691.1">
    <property type="nucleotide sequence ID" value="XM_043071050.1"/>
</dbReference>
<dbReference type="SUPFAM" id="SSF48371">
    <property type="entry name" value="ARM repeat"/>
    <property type="match status" value="3"/>
</dbReference>
<proteinExistence type="predicted"/>
<evidence type="ECO:0000313" key="9">
    <source>
        <dbReference type="EMBL" id="PNW71688.1"/>
    </source>
</evidence>
<dbReference type="PANTHER" id="PTHR15651">
    <property type="entry name" value="ARMADILLO REPEAT-CONTAINING PROTEIN 8"/>
    <property type="match status" value="1"/>
</dbReference>
<feature type="region of interest" description="Disordered" evidence="8">
    <location>
        <begin position="646"/>
        <end position="671"/>
    </location>
</feature>
<dbReference type="GO" id="GO:0005737">
    <property type="term" value="C:cytoplasm"/>
    <property type="evidence" value="ECO:0007669"/>
    <property type="project" value="UniProtKB-SubCell"/>
</dbReference>
<sequence length="900" mass="89797">MVAKPKDLLRELREGNALKALKTIKNQVIGSKSKKSAFISAGAVEEVLGVLRSCLASAATTTASAATALHPQEHDLQQDQQLLLQQQAAVVLGSLAYGHPAGLRQLISHGGLPQLVAMLGAADQAVVQAGLRALKLATEQQEALLQLQGGPAAVAGEQQREQVQLRLDEPAMAAVVRCLDAATAPAAQGQGVAGAGPNAAAAASGSGSCGSGDSVRGSVAALAAAVVAAACRRPEELMLAVKAGAPAGLIKLLLEGERPDAQAAALEGLALLLPHDPAACGLALSRPAVYGRLTALLRDTEPGVRLLAAGCIATLSRDPACEQPEAMQRAALPVLLRLLANPSTRPHVPAVLARLIEGSEPLQKAAADADTVRLLAGLLAADAAPPPASAAAAAASPATKAGAGAPAAAAEAGSSAAAAAGLASTSAVAALREGCLRALGSLCLNRDDSRKQLLEAKVLRHIVRSLEDPCDGVRAAAALCVRALSRCVRTLRSSLLDGGGELAPVLVALLDDANVDVRSSAAAAMCNLVLDFSAAKSAVLAAGGLRRLVALTGAEQPPALRHHAAWALGNMLYRADAAVRTQLVQALPWSRLVGLLSDPEPGVVEQALVILRNLCMGDRQHIAAAMEWAAASPAAAEAAADAAGADAGKGTEDAGASAAGSGSGGGGERSGAQQGLLAVLQDRIEAAAAAVKTGLPDAAGDDQAAEPMDISGAGEPPASRAATPGAAAASPLPASSSSPGSSTNFAASSSPQQPAAIAQGTHALYAVANLLTGGAALKDAVMSRRQLLAALVAHLKPAAGDLALPAVWCVINLTWAAAAAAPPAAVGGGAGDREARTEQEALGARCRALQELGALEALEALSHSHSSRDVQERARTALEQLRRGLGQGSADADAEGAAVL</sequence>
<comment type="subcellular location">
    <subcellularLocation>
        <location evidence="2">Cytoplasm</location>
    </subcellularLocation>
    <subcellularLocation>
        <location evidence="1">Nucleus</location>
    </subcellularLocation>
</comment>
<evidence type="ECO:0000256" key="3">
    <source>
        <dbReference type="ARBA" id="ARBA00022490"/>
    </source>
</evidence>
<reference evidence="9 10" key="1">
    <citation type="journal article" date="2007" name="Science">
        <title>The Chlamydomonas genome reveals the evolution of key animal and plant functions.</title>
        <authorList>
            <person name="Merchant S.S."/>
            <person name="Prochnik S.E."/>
            <person name="Vallon O."/>
            <person name="Harris E.H."/>
            <person name="Karpowicz S.J."/>
            <person name="Witman G.B."/>
            <person name="Terry A."/>
            <person name="Salamov A."/>
            <person name="Fritz-Laylin L.K."/>
            <person name="Marechal-Drouard L."/>
            <person name="Marshall W.F."/>
            <person name="Qu L.H."/>
            <person name="Nelson D.R."/>
            <person name="Sanderfoot A.A."/>
            <person name="Spalding M.H."/>
            <person name="Kapitonov V.V."/>
            <person name="Ren Q."/>
            <person name="Ferris P."/>
            <person name="Lindquist E."/>
            <person name="Shapiro H."/>
            <person name="Lucas S.M."/>
            <person name="Grimwood J."/>
            <person name="Schmutz J."/>
            <person name="Cardol P."/>
            <person name="Cerutti H."/>
            <person name="Chanfreau G."/>
            <person name="Chen C.L."/>
            <person name="Cognat V."/>
            <person name="Croft M.T."/>
            <person name="Dent R."/>
            <person name="Dutcher S."/>
            <person name="Fernandez E."/>
            <person name="Fukuzawa H."/>
            <person name="Gonzalez-Ballester D."/>
            <person name="Gonzalez-Halphen D."/>
            <person name="Hallmann A."/>
            <person name="Hanikenne M."/>
            <person name="Hippler M."/>
            <person name="Inwood W."/>
            <person name="Jabbari K."/>
            <person name="Kalanon M."/>
            <person name="Kuras R."/>
            <person name="Lefebvre P.A."/>
            <person name="Lemaire S.D."/>
            <person name="Lobanov A.V."/>
            <person name="Lohr M."/>
            <person name="Manuell A."/>
            <person name="Meier I."/>
            <person name="Mets L."/>
            <person name="Mittag M."/>
            <person name="Mittelmeier T."/>
            <person name="Moroney J.V."/>
            <person name="Moseley J."/>
            <person name="Napoli C."/>
            <person name="Nedelcu A.M."/>
            <person name="Niyogi K."/>
            <person name="Novoselov S.V."/>
            <person name="Paulsen I.T."/>
            <person name="Pazour G."/>
            <person name="Purton S."/>
            <person name="Ral J.P."/>
            <person name="Riano-Pachon D.M."/>
            <person name="Riekhof W."/>
            <person name="Rymarquis L."/>
            <person name="Schroda M."/>
            <person name="Stern D."/>
            <person name="Umen J."/>
            <person name="Willows R."/>
            <person name="Wilson N."/>
            <person name="Zimmer S.L."/>
            <person name="Allmer J."/>
            <person name="Balk J."/>
            <person name="Bisova K."/>
            <person name="Chen C.J."/>
            <person name="Elias M."/>
            <person name="Gendler K."/>
            <person name="Hauser C."/>
            <person name="Lamb M.R."/>
            <person name="Ledford H."/>
            <person name="Long J.C."/>
            <person name="Minagawa J."/>
            <person name="Page M.D."/>
            <person name="Pan J."/>
            <person name="Pootakham W."/>
            <person name="Roje S."/>
            <person name="Rose A."/>
            <person name="Stahlberg E."/>
            <person name="Terauchi A.M."/>
            <person name="Yang P."/>
            <person name="Ball S."/>
            <person name="Bowler C."/>
            <person name="Dieckmann C.L."/>
            <person name="Gladyshev V.N."/>
            <person name="Green P."/>
            <person name="Jorgensen R."/>
            <person name="Mayfield S."/>
            <person name="Mueller-Roeber B."/>
            <person name="Rajamani S."/>
            <person name="Sayre R.T."/>
            <person name="Brokstein P."/>
            <person name="Dubchak I."/>
            <person name="Goodstein D."/>
            <person name="Hornick L."/>
            <person name="Huang Y.W."/>
            <person name="Jhaveri J."/>
            <person name="Luo Y."/>
            <person name="Martinez D."/>
            <person name="Ngau W.C."/>
            <person name="Otillar B."/>
            <person name="Poliakov A."/>
            <person name="Porter A."/>
            <person name="Szajkowski L."/>
            <person name="Werner G."/>
            <person name="Zhou K."/>
            <person name="Grigoriev I.V."/>
            <person name="Rokhsar D.S."/>
            <person name="Grossman A.R."/>
        </authorList>
    </citation>
    <scope>NUCLEOTIDE SEQUENCE [LARGE SCALE GENOMIC DNA]</scope>
    <source>
        <strain evidence="10">CC-503</strain>
    </source>
</reference>
<evidence type="ECO:0000256" key="7">
    <source>
        <dbReference type="PROSITE-ProRule" id="PRU00259"/>
    </source>
</evidence>
<dbReference type="PROSITE" id="PS50077">
    <property type="entry name" value="HEAT_REPEAT"/>
    <property type="match status" value="1"/>
</dbReference>
<dbReference type="AlphaFoldDB" id="A0A2K3CTT0"/>
<evidence type="ECO:0000256" key="4">
    <source>
        <dbReference type="ARBA" id="ARBA00022737"/>
    </source>
</evidence>
<dbReference type="GO" id="GO:0005634">
    <property type="term" value="C:nucleus"/>
    <property type="evidence" value="ECO:0007669"/>
    <property type="project" value="UniProtKB-SubCell"/>
</dbReference>
<evidence type="ECO:0000313" key="10">
    <source>
        <dbReference type="Proteomes" id="UP000006906"/>
    </source>
</evidence>
<evidence type="ECO:0000256" key="5">
    <source>
        <dbReference type="ARBA" id="ARBA00023242"/>
    </source>
</evidence>
<dbReference type="InParanoid" id="A0A2K3CTT0"/>
<evidence type="ECO:0000256" key="2">
    <source>
        <dbReference type="ARBA" id="ARBA00004496"/>
    </source>
</evidence>
<dbReference type="FunCoup" id="A0A2K3CTT0">
    <property type="interactions" value="1419"/>
</dbReference>
<accession>A0A2K3CTT0</accession>
<dbReference type="InterPro" id="IPR021133">
    <property type="entry name" value="HEAT_type_2"/>
</dbReference>
<dbReference type="GO" id="GO:0034657">
    <property type="term" value="C:GID complex"/>
    <property type="evidence" value="ECO:0000318"/>
    <property type="project" value="GO_Central"/>
</dbReference>
<feature type="compositionally biased region" description="Low complexity" evidence="8">
    <location>
        <begin position="716"/>
        <end position="749"/>
    </location>
</feature>